<dbReference type="InterPro" id="IPR051310">
    <property type="entry name" value="MCP_chemotaxis"/>
</dbReference>
<keyword evidence="2" id="KW-0488">Methylation</keyword>
<dbReference type="FunFam" id="1.10.287.950:FF:000001">
    <property type="entry name" value="Methyl-accepting chemotaxis sensory transducer"/>
    <property type="match status" value="1"/>
</dbReference>
<comment type="subcellular location">
    <subcellularLocation>
        <location evidence="1">Membrane</location>
    </subcellularLocation>
</comment>
<dbReference type="Pfam" id="PF00015">
    <property type="entry name" value="MCPsignal"/>
    <property type="match status" value="1"/>
</dbReference>
<keyword evidence="4" id="KW-0807">Transducer</keyword>
<dbReference type="GO" id="GO:0007165">
    <property type="term" value="P:signal transduction"/>
    <property type="evidence" value="ECO:0007669"/>
    <property type="project" value="UniProtKB-KW"/>
</dbReference>
<evidence type="ECO:0000313" key="10">
    <source>
        <dbReference type="Proteomes" id="UP000240505"/>
    </source>
</evidence>
<dbReference type="Gene3D" id="1.10.287.950">
    <property type="entry name" value="Methyl-accepting chemotaxis protein"/>
    <property type="match status" value="1"/>
</dbReference>
<reference evidence="9 10" key="1">
    <citation type="submission" date="2018-03" db="EMBL/GenBank/DDBJ databases">
        <title>Massilia armeniaca sp. nov., isolated from desert soil.</title>
        <authorList>
            <person name="Huang H."/>
            <person name="Ren M."/>
        </authorList>
    </citation>
    <scope>NUCLEOTIDE SEQUENCE [LARGE SCALE GENOMIC DNA]</scope>
    <source>
        <strain evidence="9 10">ZMN-3</strain>
    </source>
</reference>
<dbReference type="Gene3D" id="3.30.450.20">
    <property type="entry name" value="PAS domain"/>
    <property type="match status" value="1"/>
</dbReference>
<evidence type="ECO:0000313" key="9">
    <source>
        <dbReference type="EMBL" id="AVR95555.1"/>
    </source>
</evidence>
<sequence length="623" mass="65515">MSLFRRLSIQSKLMLSMGLCLLLFIAISSTLSVLMSSAHIRDRVVGTELPAQVGEIRNDILRQIAEPLSVSRTLGNDTFLHAWQDAGTPEEGLAGWSAYAQRIKGFTHAATVFWVAADSGKYFTEAGYDRTLSQKSPDDGWFYGFLSSGVPYRLDLNKNPGNDNFMLFINTRVQTAGGKLAAAGLGLSADALAQSIRTYRLGQSGFVYLVNADGNILIHKTAALSDGKHPLRDQPGFTPELAQQLLKRDKFAHARYDGVQGAQFVASSFIPELNLYVIAEVPEGEVLGDVARSATVSALIAALVGGGIGMLAIWFIARTIAAPVMGAAKLLEEIASGEGDLSRKMPVASEDEVGALARAFNRFVSSLGGTIAEVRDSTAVIAAASSEIANGNMDLSGRTEAQASSLQQTAAAMEELTTTVRQNADNALQANRLVAATAQSAGKGGDVVAQVVTTMADISASSHKIADIISVIDGIAFQTNILALNAAVEAARAGEQGRGFAVVASEVRQLAQRSHAAAKEIRELILDSVGKVDAGSALADGAGAAMTEIVQSVREAEALMKQIAIASQEQSQGIGQVNQSVAQMDDATQQNAALVEQAAAAAASLQEQAGKLEQVVATFKLEH</sequence>
<evidence type="ECO:0000256" key="1">
    <source>
        <dbReference type="ARBA" id="ARBA00004370"/>
    </source>
</evidence>
<dbReference type="RefSeq" id="WP_107140906.1">
    <property type="nucleotide sequence ID" value="NZ_CP028324.1"/>
</dbReference>
<evidence type="ECO:0000259" key="7">
    <source>
        <dbReference type="PROSITE" id="PS50111"/>
    </source>
</evidence>
<dbReference type="PROSITE" id="PS50111">
    <property type="entry name" value="CHEMOTAXIS_TRANSDUC_2"/>
    <property type="match status" value="1"/>
</dbReference>
<feature type="coiled-coil region" evidence="5">
    <location>
        <begin position="577"/>
        <end position="622"/>
    </location>
</feature>
<dbReference type="PANTHER" id="PTHR43531:SF14">
    <property type="entry name" value="METHYL-ACCEPTING CHEMOTAXIS PROTEIN I-RELATED"/>
    <property type="match status" value="1"/>
</dbReference>
<dbReference type="GO" id="GO:0006935">
    <property type="term" value="P:chemotaxis"/>
    <property type="evidence" value="ECO:0007669"/>
    <property type="project" value="TreeGrafter"/>
</dbReference>
<keyword evidence="10" id="KW-1185">Reference proteome</keyword>
<accession>A0A2R4C7I7</accession>
<dbReference type="EMBL" id="CP028324">
    <property type="protein sequence ID" value="AVR95555.1"/>
    <property type="molecule type" value="Genomic_DNA"/>
</dbReference>
<dbReference type="InterPro" id="IPR004089">
    <property type="entry name" value="MCPsignal_dom"/>
</dbReference>
<dbReference type="Pfam" id="PF00672">
    <property type="entry name" value="HAMP"/>
    <property type="match status" value="1"/>
</dbReference>
<dbReference type="CDD" id="cd12912">
    <property type="entry name" value="PDC2_MCP_like"/>
    <property type="match status" value="1"/>
</dbReference>
<dbReference type="PROSITE" id="PS50885">
    <property type="entry name" value="HAMP"/>
    <property type="match status" value="1"/>
</dbReference>
<dbReference type="InterPro" id="IPR003660">
    <property type="entry name" value="HAMP_dom"/>
</dbReference>
<evidence type="ECO:0000256" key="4">
    <source>
        <dbReference type="PROSITE-ProRule" id="PRU00284"/>
    </source>
</evidence>
<dbReference type="AlphaFoldDB" id="A0A2R4C7I7"/>
<feature type="transmembrane region" description="Helical" evidence="6">
    <location>
        <begin position="296"/>
        <end position="317"/>
    </location>
</feature>
<dbReference type="CDD" id="cd06225">
    <property type="entry name" value="HAMP"/>
    <property type="match status" value="1"/>
</dbReference>
<dbReference type="CDD" id="cd11386">
    <property type="entry name" value="MCP_signal"/>
    <property type="match status" value="1"/>
</dbReference>
<comment type="similarity">
    <text evidence="3">Belongs to the methyl-accepting chemotaxis (MCP) protein family.</text>
</comment>
<dbReference type="SMART" id="SM00304">
    <property type="entry name" value="HAMP"/>
    <property type="match status" value="1"/>
</dbReference>
<gene>
    <name evidence="9" type="ORF">C9I28_07305</name>
</gene>
<keyword evidence="6" id="KW-0812">Transmembrane</keyword>
<dbReference type="OrthoDB" id="9763018at2"/>
<keyword evidence="6" id="KW-1133">Transmembrane helix</keyword>
<feature type="domain" description="Methyl-accepting transducer" evidence="7">
    <location>
        <begin position="377"/>
        <end position="606"/>
    </location>
</feature>
<evidence type="ECO:0000256" key="5">
    <source>
        <dbReference type="SAM" id="Coils"/>
    </source>
</evidence>
<keyword evidence="5" id="KW-0175">Coiled coil</keyword>
<feature type="domain" description="HAMP" evidence="8">
    <location>
        <begin position="318"/>
        <end position="372"/>
    </location>
</feature>
<dbReference type="SMART" id="SM00283">
    <property type="entry name" value="MA"/>
    <property type="match status" value="1"/>
</dbReference>
<keyword evidence="6" id="KW-0472">Membrane</keyword>
<evidence type="ECO:0000259" key="8">
    <source>
        <dbReference type="PROSITE" id="PS50885"/>
    </source>
</evidence>
<organism evidence="9 10">
    <name type="scientific">Pseudoduganella armeniaca</name>
    <dbReference type="NCBI Taxonomy" id="2072590"/>
    <lineage>
        <taxon>Bacteria</taxon>
        <taxon>Pseudomonadati</taxon>
        <taxon>Pseudomonadota</taxon>
        <taxon>Betaproteobacteria</taxon>
        <taxon>Burkholderiales</taxon>
        <taxon>Oxalobacteraceae</taxon>
        <taxon>Telluria group</taxon>
        <taxon>Pseudoduganella</taxon>
    </lineage>
</organism>
<evidence type="ECO:0000256" key="6">
    <source>
        <dbReference type="SAM" id="Phobius"/>
    </source>
</evidence>
<proteinExistence type="inferred from homology"/>
<evidence type="ECO:0000256" key="2">
    <source>
        <dbReference type="ARBA" id="ARBA00022481"/>
    </source>
</evidence>
<dbReference type="Proteomes" id="UP000240505">
    <property type="component" value="Chromosome"/>
</dbReference>
<dbReference type="SUPFAM" id="SSF58104">
    <property type="entry name" value="Methyl-accepting chemotaxis protein (MCP) signaling domain"/>
    <property type="match status" value="1"/>
</dbReference>
<dbReference type="PANTHER" id="PTHR43531">
    <property type="entry name" value="PROTEIN ICFG"/>
    <property type="match status" value="1"/>
</dbReference>
<dbReference type="KEGG" id="masz:C9I28_07305"/>
<name>A0A2R4C7I7_9BURK</name>
<evidence type="ECO:0000256" key="3">
    <source>
        <dbReference type="ARBA" id="ARBA00029447"/>
    </source>
</evidence>
<dbReference type="GO" id="GO:0004888">
    <property type="term" value="F:transmembrane signaling receptor activity"/>
    <property type="evidence" value="ECO:0007669"/>
    <property type="project" value="TreeGrafter"/>
</dbReference>
<dbReference type="GO" id="GO:0005886">
    <property type="term" value="C:plasma membrane"/>
    <property type="evidence" value="ECO:0007669"/>
    <property type="project" value="TreeGrafter"/>
</dbReference>
<protein>
    <submittedName>
        <fullName evidence="9">Methyl-accepting chemotaxis protein</fullName>
    </submittedName>
</protein>